<gene>
    <name evidence="3" type="ORF">PARMNEM_LOCUS14963</name>
</gene>
<evidence type="ECO:0000313" key="4">
    <source>
        <dbReference type="Proteomes" id="UP001314205"/>
    </source>
</evidence>
<evidence type="ECO:0000313" key="3">
    <source>
        <dbReference type="EMBL" id="CAK1595491.1"/>
    </source>
</evidence>
<dbReference type="GO" id="GO:0003676">
    <property type="term" value="F:nucleic acid binding"/>
    <property type="evidence" value="ECO:0007669"/>
    <property type="project" value="InterPro"/>
</dbReference>
<dbReference type="InterPro" id="IPR036397">
    <property type="entry name" value="RNaseH_sf"/>
</dbReference>
<dbReference type="EMBL" id="CAVLGL010000092">
    <property type="protein sequence ID" value="CAK1595491.1"/>
    <property type="molecule type" value="Genomic_DNA"/>
</dbReference>
<evidence type="ECO:0000259" key="2">
    <source>
        <dbReference type="PROSITE" id="PS50994"/>
    </source>
</evidence>
<feature type="compositionally biased region" description="Polar residues" evidence="1">
    <location>
        <begin position="198"/>
        <end position="212"/>
    </location>
</feature>
<comment type="caution">
    <text evidence="3">The sequence shown here is derived from an EMBL/GenBank/DDBJ whole genome shotgun (WGS) entry which is preliminary data.</text>
</comment>
<dbReference type="Proteomes" id="UP001314205">
    <property type="component" value="Unassembled WGS sequence"/>
</dbReference>
<sequence length="256" mass="28967">MKNLVNLFGAPKRIIADRGRSYDNSDVKNFCKDHNIHLHLIATGSSRANGQVERVMRTLKSLLTIIECDSDSSWQDQIGEIQLALNGTRCRVTGFTPIELMFGIQGDYVFVKSEERHQTKLDRKYKGSFKITAVLNNDRYELKHINGSNRIFKYSHENLREVPRGPSACLDIIENCSEDNEELQQADINDHEIYAQLDNTSETDTAGSSTLTSEKDDYHTTSSRTISIDSEDTMSVYSEPTIIVTQADIHRANDSD</sequence>
<name>A0AAV1LK40_9NEOP</name>
<feature type="domain" description="Integrase catalytic" evidence="2">
    <location>
        <begin position="1"/>
        <end position="105"/>
    </location>
</feature>
<proteinExistence type="predicted"/>
<dbReference type="SUPFAM" id="SSF53098">
    <property type="entry name" value="Ribonuclease H-like"/>
    <property type="match status" value="1"/>
</dbReference>
<dbReference type="InterPro" id="IPR001584">
    <property type="entry name" value="Integrase_cat-core"/>
</dbReference>
<dbReference type="PROSITE" id="PS50994">
    <property type="entry name" value="INTEGRASE"/>
    <property type="match status" value="1"/>
</dbReference>
<dbReference type="PANTHER" id="PTHR37984">
    <property type="entry name" value="PROTEIN CBG26694"/>
    <property type="match status" value="1"/>
</dbReference>
<dbReference type="InterPro" id="IPR050951">
    <property type="entry name" value="Retrovirus_Pol_polyprotein"/>
</dbReference>
<feature type="region of interest" description="Disordered" evidence="1">
    <location>
        <begin position="198"/>
        <end position="226"/>
    </location>
</feature>
<protein>
    <recommendedName>
        <fullName evidence="2">Integrase catalytic domain-containing protein</fullName>
    </recommendedName>
</protein>
<organism evidence="3 4">
    <name type="scientific">Parnassius mnemosyne</name>
    <name type="common">clouded apollo</name>
    <dbReference type="NCBI Taxonomy" id="213953"/>
    <lineage>
        <taxon>Eukaryota</taxon>
        <taxon>Metazoa</taxon>
        <taxon>Ecdysozoa</taxon>
        <taxon>Arthropoda</taxon>
        <taxon>Hexapoda</taxon>
        <taxon>Insecta</taxon>
        <taxon>Pterygota</taxon>
        <taxon>Neoptera</taxon>
        <taxon>Endopterygota</taxon>
        <taxon>Lepidoptera</taxon>
        <taxon>Glossata</taxon>
        <taxon>Ditrysia</taxon>
        <taxon>Papilionoidea</taxon>
        <taxon>Papilionidae</taxon>
        <taxon>Parnassiinae</taxon>
        <taxon>Parnassini</taxon>
        <taxon>Parnassius</taxon>
        <taxon>Driopa</taxon>
    </lineage>
</organism>
<keyword evidence="4" id="KW-1185">Reference proteome</keyword>
<dbReference type="PANTHER" id="PTHR37984:SF5">
    <property type="entry name" value="PROTEIN NYNRIN-LIKE"/>
    <property type="match status" value="1"/>
</dbReference>
<dbReference type="InterPro" id="IPR012337">
    <property type="entry name" value="RNaseH-like_sf"/>
</dbReference>
<dbReference type="GO" id="GO:0015074">
    <property type="term" value="P:DNA integration"/>
    <property type="evidence" value="ECO:0007669"/>
    <property type="project" value="InterPro"/>
</dbReference>
<dbReference type="Gene3D" id="3.30.420.10">
    <property type="entry name" value="Ribonuclease H-like superfamily/Ribonuclease H"/>
    <property type="match status" value="1"/>
</dbReference>
<accession>A0AAV1LK40</accession>
<reference evidence="3 4" key="1">
    <citation type="submission" date="2023-11" db="EMBL/GenBank/DDBJ databases">
        <authorList>
            <person name="Hedman E."/>
            <person name="Englund M."/>
            <person name="Stromberg M."/>
            <person name="Nyberg Akerstrom W."/>
            <person name="Nylinder S."/>
            <person name="Jareborg N."/>
            <person name="Kallberg Y."/>
            <person name="Kronander E."/>
        </authorList>
    </citation>
    <scope>NUCLEOTIDE SEQUENCE [LARGE SCALE GENOMIC DNA]</scope>
</reference>
<dbReference type="AlphaFoldDB" id="A0AAV1LK40"/>
<evidence type="ECO:0000256" key="1">
    <source>
        <dbReference type="SAM" id="MobiDB-lite"/>
    </source>
</evidence>